<sequence length="55" mass="6563">MCTHFEILVIYKSNVCICDLQNFFHLYAHFMNHAQFSNWLYNKIHAKSMLENPGV</sequence>
<accession>A0A0E9RYU9</accession>
<name>A0A0E9RYU9_ANGAN</name>
<organism evidence="1">
    <name type="scientific">Anguilla anguilla</name>
    <name type="common">European freshwater eel</name>
    <name type="synonym">Muraena anguilla</name>
    <dbReference type="NCBI Taxonomy" id="7936"/>
    <lineage>
        <taxon>Eukaryota</taxon>
        <taxon>Metazoa</taxon>
        <taxon>Chordata</taxon>
        <taxon>Craniata</taxon>
        <taxon>Vertebrata</taxon>
        <taxon>Euteleostomi</taxon>
        <taxon>Actinopterygii</taxon>
        <taxon>Neopterygii</taxon>
        <taxon>Teleostei</taxon>
        <taxon>Anguilliformes</taxon>
        <taxon>Anguillidae</taxon>
        <taxon>Anguilla</taxon>
    </lineage>
</organism>
<proteinExistence type="predicted"/>
<dbReference type="AlphaFoldDB" id="A0A0E9RYU9"/>
<reference evidence="1" key="1">
    <citation type="submission" date="2014-11" db="EMBL/GenBank/DDBJ databases">
        <authorList>
            <person name="Amaro Gonzalez C."/>
        </authorList>
    </citation>
    <scope>NUCLEOTIDE SEQUENCE</scope>
</reference>
<dbReference type="EMBL" id="GBXM01074495">
    <property type="protein sequence ID" value="JAH34082.1"/>
    <property type="molecule type" value="Transcribed_RNA"/>
</dbReference>
<evidence type="ECO:0000313" key="1">
    <source>
        <dbReference type="EMBL" id="JAH34082.1"/>
    </source>
</evidence>
<protein>
    <submittedName>
        <fullName evidence="1">Uncharacterized protein</fullName>
    </submittedName>
</protein>
<reference evidence="1" key="2">
    <citation type="journal article" date="2015" name="Fish Shellfish Immunol.">
        <title>Early steps in the European eel (Anguilla anguilla)-Vibrio vulnificus interaction in the gills: Role of the RtxA13 toxin.</title>
        <authorList>
            <person name="Callol A."/>
            <person name="Pajuelo D."/>
            <person name="Ebbesson L."/>
            <person name="Teles M."/>
            <person name="MacKenzie S."/>
            <person name="Amaro C."/>
        </authorList>
    </citation>
    <scope>NUCLEOTIDE SEQUENCE</scope>
</reference>